<gene>
    <name evidence="1" type="ORF">LCGC14_0351640</name>
</gene>
<sequence length="112" mass="12838">MCLSVITKITDLPKWGVGYKSVDSKFRPMIFHYSRSLIVGQTYDDPQDYSLSRHQYRTGYHIFKSKKAAKCYQFDSPGIVIKVRYSKVTAIGLQAEGEVIVARRITILEEVT</sequence>
<accession>A0A0F9TAT3</accession>
<reference evidence="1" key="1">
    <citation type="journal article" date="2015" name="Nature">
        <title>Complex archaea that bridge the gap between prokaryotes and eukaryotes.</title>
        <authorList>
            <person name="Spang A."/>
            <person name="Saw J.H."/>
            <person name="Jorgensen S.L."/>
            <person name="Zaremba-Niedzwiedzka K."/>
            <person name="Martijn J."/>
            <person name="Lind A.E."/>
            <person name="van Eijk R."/>
            <person name="Schleper C."/>
            <person name="Guy L."/>
            <person name="Ettema T.J."/>
        </authorList>
    </citation>
    <scope>NUCLEOTIDE SEQUENCE</scope>
</reference>
<comment type="caution">
    <text evidence="1">The sequence shown here is derived from an EMBL/GenBank/DDBJ whole genome shotgun (WGS) entry which is preliminary data.</text>
</comment>
<name>A0A0F9TAT3_9ZZZZ</name>
<protein>
    <submittedName>
        <fullName evidence="1">Uncharacterized protein</fullName>
    </submittedName>
</protein>
<dbReference type="AlphaFoldDB" id="A0A0F9TAT3"/>
<dbReference type="EMBL" id="LAZR01000265">
    <property type="protein sequence ID" value="KKN78305.1"/>
    <property type="molecule type" value="Genomic_DNA"/>
</dbReference>
<evidence type="ECO:0000313" key="1">
    <source>
        <dbReference type="EMBL" id="KKN78305.1"/>
    </source>
</evidence>
<organism evidence="1">
    <name type="scientific">marine sediment metagenome</name>
    <dbReference type="NCBI Taxonomy" id="412755"/>
    <lineage>
        <taxon>unclassified sequences</taxon>
        <taxon>metagenomes</taxon>
        <taxon>ecological metagenomes</taxon>
    </lineage>
</organism>
<proteinExistence type="predicted"/>